<organism evidence="16 17">
    <name type="scientific">Panthera tigris altaica</name>
    <name type="common">Siberian tiger</name>
    <dbReference type="NCBI Taxonomy" id="74533"/>
    <lineage>
        <taxon>Eukaryota</taxon>
        <taxon>Metazoa</taxon>
        <taxon>Chordata</taxon>
        <taxon>Craniata</taxon>
        <taxon>Vertebrata</taxon>
        <taxon>Euteleostomi</taxon>
        <taxon>Mammalia</taxon>
        <taxon>Eutheria</taxon>
        <taxon>Laurasiatheria</taxon>
        <taxon>Carnivora</taxon>
        <taxon>Feliformia</taxon>
        <taxon>Felidae</taxon>
        <taxon>Pantherinae</taxon>
        <taxon>Panthera</taxon>
    </lineage>
</organism>
<feature type="transmembrane region" description="Helical" evidence="14">
    <location>
        <begin position="217"/>
        <end position="236"/>
    </location>
</feature>
<accession>A0A8C9JA10</accession>
<keyword evidence="7" id="KW-0965">Cell junction</keyword>
<dbReference type="Pfam" id="PF00106">
    <property type="entry name" value="adh_short"/>
    <property type="match status" value="1"/>
</dbReference>
<dbReference type="Gene3D" id="2.20.70.10">
    <property type="match status" value="1"/>
</dbReference>
<dbReference type="SMART" id="SM00456">
    <property type="entry name" value="WW"/>
    <property type="match status" value="1"/>
</dbReference>
<sequence>LFFFLHSHTEEKTQWEHPKTGKRKRIAGDLPYGWEQETDENGQVFFVDHINKRTTYLDPRLAFTVDDNPTKPTSRQRYDSSTTAMEILQGRDFTGQVVVVTGANSGIGFETAKSFALHGAHVILACRNMTRANEAVSRILGEWVNPGGGGGTDREGQTGQRAWTVWGPWEEETLEWLGAEPEGGRTALAEAVFLSWVLWKTSCRPKKHTMVPVGERLMFWVCGVCLGFSVCLYLCLSPVHALSKVNK</sequence>
<evidence type="ECO:0000256" key="1">
    <source>
        <dbReference type="ARBA" id="ARBA00004123"/>
    </source>
</evidence>
<keyword evidence="8" id="KW-0963">Cytoplasm</keyword>
<dbReference type="GO" id="GO:0006915">
    <property type="term" value="P:apoptotic process"/>
    <property type="evidence" value="ECO:0007669"/>
    <property type="project" value="UniProtKB-KW"/>
</dbReference>
<name>A0A8C9JA10_PANTA</name>
<dbReference type="CDD" id="cd00201">
    <property type="entry name" value="WW"/>
    <property type="match status" value="1"/>
</dbReference>
<dbReference type="PROSITE" id="PS50020">
    <property type="entry name" value="WW_DOMAIN_2"/>
    <property type="match status" value="1"/>
</dbReference>
<dbReference type="Ensembl" id="ENSPTIT00000002830.1">
    <property type="protein sequence ID" value="ENSPTIP00000000983.1"/>
    <property type="gene ID" value="ENSPTIG00000002574.1"/>
</dbReference>
<comment type="subcellular location">
    <subcellularLocation>
        <location evidence="3">Cell junction</location>
        <location evidence="3">Tight junction</location>
    </subcellularLocation>
    <subcellularLocation>
        <location evidence="4">Cytoplasm</location>
    </subcellularLocation>
    <subcellularLocation>
        <location evidence="5">Golgi apparatus</location>
    </subcellularLocation>
    <subcellularLocation>
        <location evidence="2">Lysosome</location>
    </subcellularLocation>
    <subcellularLocation>
        <location evidence="1">Nucleus</location>
    </subcellularLocation>
</comment>
<protein>
    <recommendedName>
        <fullName evidence="6">WW domain-containing oxidoreductase</fullName>
    </recommendedName>
</protein>
<evidence type="ECO:0000256" key="9">
    <source>
        <dbReference type="ARBA" id="ARBA00022687"/>
    </source>
</evidence>
<evidence type="ECO:0000259" key="15">
    <source>
        <dbReference type="PROSITE" id="PS50020"/>
    </source>
</evidence>
<evidence type="ECO:0000313" key="17">
    <source>
        <dbReference type="Proteomes" id="UP000675900"/>
    </source>
</evidence>
<dbReference type="Gene3D" id="3.40.50.720">
    <property type="entry name" value="NAD(P)-binding Rossmann-like Domain"/>
    <property type="match status" value="1"/>
</dbReference>
<dbReference type="PROSITE" id="PS01159">
    <property type="entry name" value="WW_DOMAIN_1"/>
    <property type="match status" value="1"/>
</dbReference>
<evidence type="ECO:0000256" key="8">
    <source>
        <dbReference type="ARBA" id="ARBA00022490"/>
    </source>
</evidence>
<evidence type="ECO:0000256" key="10">
    <source>
        <dbReference type="ARBA" id="ARBA00022703"/>
    </source>
</evidence>
<dbReference type="PANTHER" id="PTHR17616">
    <property type="entry name" value="YES-ASSOCIATED PROTEIN YAP1 FAMILY MEMBER"/>
    <property type="match status" value="1"/>
</dbReference>
<reference evidence="16" key="1">
    <citation type="submission" date="2025-08" db="UniProtKB">
        <authorList>
            <consortium name="Ensembl"/>
        </authorList>
    </citation>
    <scope>IDENTIFICATION</scope>
</reference>
<dbReference type="AlphaFoldDB" id="A0A8C9JA10"/>
<dbReference type="InterPro" id="IPR002347">
    <property type="entry name" value="SDR_fam"/>
</dbReference>
<keyword evidence="12" id="KW-0458">Lysosome</keyword>
<dbReference type="PANTHER" id="PTHR17616:SF12">
    <property type="entry name" value="WW DOMAIN-CONTAINING OXIDOREDUCTASE"/>
    <property type="match status" value="1"/>
</dbReference>
<evidence type="ECO:0000256" key="3">
    <source>
        <dbReference type="ARBA" id="ARBA00004435"/>
    </source>
</evidence>
<evidence type="ECO:0000256" key="4">
    <source>
        <dbReference type="ARBA" id="ARBA00004496"/>
    </source>
</evidence>
<evidence type="ECO:0000313" key="16">
    <source>
        <dbReference type="Ensembl" id="ENSPTIP00000000983.1"/>
    </source>
</evidence>
<keyword evidence="14" id="KW-1133">Transmembrane helix</keyword>
<keyword evidence="14" id="KW-0812">Transmembrane</keyword>
<dbReference type="GO" id="GO:0005764">
    <property type="term" value="C:lysosome"/>
    <property type="evidence" value="ECO:0007669"/>
    <property type="project" value="UniProtKB-SubCell"/>
</dbReference>
<evidence type="ECO:0000256" key="2">
    <source>
        <dbReference type="ARBA" id="ARBA00004371"/>
    </source>
</evidence>
<dbReference type="InterPro" id="IPR036291">
    <property type="entry name" value="NAD(P)-bd_dom_sf"/>
</dbReference>
<keyword evidence="14" id="KW-0472">Membrane</keyword>
<evidence type="ECO:0000256" key="5">
    <source>
        <dbReference type="ARBA" id="ARBA00004555"/>
    </source>
</evidence>
<reference evidence="16" key="2">
    <citation type="submission" date="2025-09" db="UniProtKB">
        <authorList>
            <consortium name="Ensembl"/>
        </authorList>
    </citation>
    <scope>IDENTIFICATION</scope>
</reference>
<dbReference type="GO" id="GO:0035329">
    <property type="term" value="P:hippo signaling"/>
    <property type="evidence" value="ECO:0007669"/>
    <property type="project" value="TreeGrafter"/>
</dbReference>
<evidence type="ECO:0000256" key="13">
    <source>
        <dbReference type="ARBA" id="ARBA00023242"/>
    </source>
</evidence>
<dbReference type="GO" id="GO:0045944">
    <property type="term" value="P:positive regulation of transcription by RNA polymerase II"/>
    <property type="evidence" value="ECO:0007669"/>
    <property type="project" value="TreeGrafter"/>
</dbReference>
<dbReference type="InterPro" id="IPR051583">
    <property type="entry name" value="YAP1"/>
</dbReference>
<dbReference type="GeneTree" id="ENSGT00940000154593"/>
<keyword evidence="17" id="KW-1185">Reference proteome</keyword>
<evidence type="ECO:0000256" key="11">
    <source>
        <dbReference type="ARBA" id="ARBA00023034"/>
    </source>
</evidence>
<feature type="domain" description="WW" evidence="15">
    <location>
        <begin position="28"/>
        <end position="61"/>
    </location>
</feature>
<evidence type="ECO:0000256" key="12">
    <source>
        <dbReference type="ARBA" id="ARBA00023228"/>
    </source>
</evidence>
<evidence type="ECO:0000256" key="6">
    <source>
        <dbReference type="ARBA" id="ARBA00016094"/>
    </source>
</evidence>
<dbReference type="FunFam" id="2.20.70.10:FF:000040">
    <property type="entry name" value="WW domain containing oxidoreductase"/>
    <property type="match status" value="1"/>
</dbReference>
<keyword evidence="10" id="KW-0053">Apoptosis</keyword>
<dbReference type="SUPFAM" id="SSF51045">
    <property type="entry name" value="WW domain"/>
    <property type="match status" value="1"/>
</dbReference>
<keyword evidence="9" id="KW-0879">Wnt signaling pathway</keyword>
<dbReference type="InterPro" id="IPR036020">
    <property type="entry name" value="WW_dom_sf"/>
</dbReference>
<keyword evidence="7" id="KW-0796">Tight junction</keyword>
<dbReference type="GO" id="GO:0005794">
    <property type="term" value="C:Golgi apparatus"/>
    <property type="evidence" value="ECO:0007669"/>
    <property type="project" value="UniProtKB-SubCell"/>
</dbReference>
<dbReference type="Proteomes" id="UP000675900">
    <property type="component" value="Unassembled WGS sequence"/>
</dbReference>
<dbReference type="Pfam" id="PF00397">
    <property type="entry name" value="WW"/>
    <property type="match status" value="1"/>
</dbReference>
<dbReference type="GO" id="GO:0005923">
    <property type="term" value="C:bicellular tight junction"/>
    <property type="evidence" value="ECO:0007669"/>
    <property type="project" value="UniProtKB-SubCell"/>
</dbReference>
<evidence type="ECO:0000256" key="14">
    <source>
        <dbReference type="SAM" id="Phobius"/>
    </source>
</evidence>
<dbReference type="GO" id="GO:0003713">
    <property type="term" value="F:transcription coactivator activity"/>
    <property type="evidence" value="ECO:0007669"/>
    <property type="project" value="TreeGrafter"/>
</dbReference>
<dbReference type="GO" id="GO:0016055">
    <property type="term" value="P:Wnt signaling pathway"/>
    <property type="evidence" value="ECO:0007669"/>
    <property type="project" value="UniProtKB-KW"/>
</dbReference>
<proteinExistence type="predicted"/>
<dbReference type="InterPro" id="IPR001202">
    <property type="entry name" value="WW_dom"/>
</dbReference>
<keyword evidence="13" id="KW-0539">Nucleus</keyword>
<keyword evidence="11" id="KW-0333">Golgi apparatus</keyword>
<dbReference type="GO" id="GO:0005634">
    <property type="term" value="C:nucleus"/>
    <property type="evidence" value="ECO:0007669"/>
    <property type="project" value="UniProtKB-SubCell"/>
</dbReference>
<dbReference type="SUPFAM" id="SSF51735">
    <property type="entry name" value="NAD(P)-binding Rossmann-fold domains"/>
    <property type="match status" value="1"/>
</dbReference>
<evidence type="ECO:0000256" key="7">
    <source>
        <dbReference type="ARBA" id="ARBA00022427"/>
    </source>
</evidence>